<reference evidence="1 2" key="1">
    <citation type="submission" date="2019-11" db="EMBL/GenBank/DDBJ databases">
        <title>Spirosoma endbachense sp. nov., isolated from a natural salt meadow.</title>
        <authorList>
            <person name="Rojas J."/>
            <person name="Ambika Manirajan B."/>
            <person name="Ratering S."/>
            <person name="Suarez C."/>
            <person name="Geissler-Plaum R."/>
            <person name="Schnell S."/>
        </authorList>
    </citation>
    <scope>NUCLEOTIDE SEQUENCE [LARGE SCALE GENOMIC DNA]</scope>
    <source>
        <strain evidence="1 2">I-24</strain>
    </source>
</reference>
<evidence type="ECO:0000313" key="1">
    <source>
        <dbReference type="EMBL" id="QHV98006.1"/>
    </source>
</evidence>
<protein>
    <submittedName>
        <fullName evidence="1">Uncharacterized protein</fullName>
    </submittedName>
</protein>
<organism evidence="1 2">
    <name type="scientific">Spirosoma endbachense</name>
    <dbReference type="NCBI Taxonomy" id="2666025"/>
    <lineage>
        <taxon>Bacteria</taxon>
        <taxon>Pseudomonadati</taxon>
        <taxon>Bacteroidota</taxon>
        <taxon>Cytophagia</taxon>
        <taxon>Cytophagales</taxon>
        <taxon>Cytophagaceae</taxon>
        <taxon>Spirosoma</taxon>
    </lineage>
</organism>
<dbReference type="RefSeq" id="WP_162388426.1">
    <property type="nucleotide sequence ID" value="NZ_CP045997.1"/>
</dbReference>
<sequence length="76" mass="8835">MRRFADATVRRCDGSPMRRFADATVRRCDGSPMRRFADVVINLLGRKKPKNMVAQLEDFADKFLTLIQFMNQELVL</sequence>
<dbReference type="KEGG" id="senf:GJR95_24665"/>
<name>A0A6P1W2T7_9BACT</name>
<proteinExistence type="predicted"/>
<dbReference type="Proteomes" id="UP000464577">
    <property type="component" value="Chromosome"/>
</dbReference>
<gene>
    <name evidence="1" type="ORF">GJR95_24665</name>
</gene>
<dbReference type="AlphaFoldDB" id="A0A6P1W2T7"/>
<dbReference type="EMBL" id="CP045997">
    <property type="protein sequence ID" value="QHV98006.1"/>
    <property type="molecule type" value="Genomic_DNA"/>
</dbReference>
<keyword evidence="2" id="KW-1185">Reference proteome</keyword>
<accession>A0A6P1W2T7</accession>
<evidence type="ECO:0000313" key="2">
    <source>
        <dbReference type="Proteomes" id="UP000464577"/>
    </source>
</evidence>